<name>A0A4D7AYA2_9HYPH</name>
<dbReference type="InterPro" id="IPR021276">
    <property type="entry name" value="DUF2855"/>
</dbReference>
<keyword evidence="2" id="KW-1185">Reference proteome</keyword>
<dbReference type="AlphaFoldDB" id="A0A4D7AYA2"/>
<dbReference type="EMBL" id="CP039690">
    <property type="protein sequence ID" value="QCI66269.1"/>
    <property type="molecule type" value="Genomic_DNA"/>
</dbReference>
<dbReference type="Proteomes" id="UP000298781">
    <property type="component" value="Chromosome"/>
</dbReference>
<dbReference type="OrthoDB" id="8953110at2"/>
<sequence length="370" mass="40272">MTDRLTVTLLLTDKQDLGRSLIATREESAAAAPGEVVLEIDRLALTTNNITYAAFGDAMGYWGFFPTGRADWGHMPAWGFAEVLSSGVEGVDVGERFYGYYPIASHVRMQAERVTSRGFYDGSAHRKALTSAYNQYGRCSQDPVHAVALESYQALIRPLFITSFMLVDFLEDSGFFGARRLVISSASSKTAYGTAFCLASGEGRGIERLGLTSARNEGFVQSLGCYDAVARYDDIAKLDTAVPTLYVDFSGDVTLRSRIHHHLGPALVYDCYAGSAANTEFLRDQDLPGPAPQFYFAPVQIKKRNADWGPAVVNERFNAAQQRFIARISDKAHPWLTLVEAGSFAAAQAVIAALNGNGGDPREGHVVRLG</sequence>
<accession>A0A4D7AYA2</accession>
<evidence type="ECO:0000313" key="1">
    <source>
        <dbReference type="EMBL" id="QCI66269.1"/>
    </source>
</evidence>
<dbReference type="Pfam" id="PF11017">
    <property type="entry name" value="DUF2855"/>
    <property type="match status" value="1"/>
</dbReference>
<dbReference type="KEGG" id="pstg:E8M01_19845"/>
<gene>
    <name evidence="1" type="ORF">E8M01_19845</name>
</gene>
<dbReference type="RefSeq" id="WP_136961713.1">
    <property type="nucleotide sequence ID" value="NZ_CP039690.1"/>
</dbReference>
<protein>
    <submittedName>
        <fullName evidence="1">DUF2855 family protein</fullName>
    </submittedName>
</protein>
<proteinExistence type="predicted"/>
<reference evidence="1 2" key="1">
    <citation type="submission" date="2019-04" db="EMBL/GenBank/DDBJ databases">
        <title>Phreatobacter aquaticus sp. nov.</title>
        <authorList>
            <person name="Choi A."/>
        </authorList>
    </citation>
    <scope>NUCLEOTIDE SEQUENCE [LARGE SCALE GENOMIC DNA]</scope>
    <source>
        <strain evidence="1 2">KCTC 52518</strain>
    </source>
</reference>
<organism evidence="1 2">
    <name type="scientific">Phreatobacter stygius</name>
    <dbReference type="NCBI Taxonomy" id="1940610"/>
    <lineage>
        <taxon>Bacteria</taxon>
        <taxon>Pseudomonadati</taxon>
        <taxon>Pseudomonadota</taxon>
        <taxon>Alphaproteobacteria</taxon>
        <taxon>Hyphomicrobiales</taxon>
        <taxon>Phreatobacteraceae</taxon>
        <taxon>Phreatobacter</taxon>
    </lineage>
</organism>
<evidence type="ECO:0000313" key="2">
    <source>
        <dbReference type="Proteomes" id="UP000298781"/>
    </source>
</evidence>